<keyword evidence="7" id="KW-0547">Nucleotide-binding</keyword>
<dbReference type="NCBIfam" id="TIGR01085">
    <property type="entry name" value="murE"/>
    <property type="match status" value="1"/>
</dbReference>
<sequence length="598" mass="63932">MVDPLTQHNPSFRPEHQPAYSIDEVLAVLEQAGSPAIVVPPGQDESSQTHSTDAPEITGVALDSREVQSGDLYIGVPGAKVHGARFIETAVAAPAVAILTDADGLEILREYPSGQQLPVIVVKQVREVIGAVSALIYGTVATHGAPQIYAVTGTNGKTTTTYLLESGLSGMGLTTGLVGTIEIQVGGATVPAKFTTPEAPDLHALLASMRERDIQATAMEVSSHSLSYRRVAGVQFAVSGFTNLTQDHLDLHGSMQEYFLAKAQLFTPEYSQTSVITLNGGPQIDYGYHMAQHALAAYGDDTFGDHVITLDLGPAAVSHEIADPALTKAEIPAIWQVTDLQPRRLGSVFTLQHRDGFCLDLAVGLPGEFNVANAALAAVMLFTGYPTERWDEITNVLTETTQDQPGAFRAVRVPGRMEIVANAPTTIVDFAHNPDGLYQALEAVNQAHQIAEHPGKTILVFGATGERDTTKRAVMGDIAVRGADIVIVSDDDPHSEDPTAIRLDVMAGARQSIEEHGLDTALHEIAPRNKALAYAVELAGEHDIILAAGRGHEASQDFGTHSVELDDRVALEQALMDYGYVTIRDDSSRREQVESRNG</sequence>
<keyword evidence="7" id="KW-0460">Magnesium</keyword>
<evidence type="ECO:0000256" key="1">
    <source>
        <dbReference type="ARBA" id="ARBA00005898"/>
    </source>
</evidence>
<dbReference type="PANTHER" id="PTHR23135:SF4">
    <property type="entry name" value="UDP-N-ACETYLMURAMOYL-L-ALANYL-D-GLUTAMATE--2,6-DIAMINOPIMELATE LIGASE MURE HOMOLOG, CHLOROPLASTIC"/>
    <property type="match status" value="1"/>
</dbReference>
<dbReference type="RefSeq" id="WP_279675210.1">
    <property type="nucleotide sequence ID" value="NZ_CP122566.1"/>
</dbReference>
<gene>
    <name evidence="7" type="primary">murE</name>
    <name evidence="13" type="ORF">QDX21_04055</name>
</gene>
<keyword evidence="7" id="KW-0963">Cytoplasm</keyword>
<reference evidence="13 14" key="1">
    <citation type="submission" date="2023-03" db="EMBL/GenBank/DDBJ databases">
        <title>Complete genome sequences of several Auritidibacter ignavus strains isolated from ear infections.</title>
        <authorList>
            <person name="Baehr T."/>
            <person name="Baumhoegger A.M."/>
        </authorList>
    </citation>
    <scope>NUCLEOTIDE SEQUENCE [LARGE SCALE GENOMIC DNA]</scope>
    <source>
        <strain evidence="13 14">BABAE-6</strain>
    </source>
</reference>
<comment type="caution">
    <text evidence="7">Lacks conserved residue(s) required for the propagation of feature annotation.</text>
</comment>
<dbReference type="Pfam" id="PF02875">
    <property type="entry name" value="Mur_ligase_C"/>
    <property type="match status" value="1"/>
</dbReference>
<evidence type="ECO:0000259" key="11">
    <source>
        <dbReference type="Pfam" id="PF02875"/>
    </source>
</evidence>
<evidence type="ECO:0000256" key="8">
    <source>
        <dbReference type="RuleBase" id="RU004135"/>
    </source>
</evidence>
<protein>
    <recommendedName>
        <fullName evidence="7">UDP-N-acetylmuramyl-tripeptide synthetase</fullName>
        <ecNumber evidence="7">6.3.2.-</ecNumber>
    </recommendedName>
    <alternativeName>
        <fullName evidence="7">UDP-MurNAc-tripeptide synthetase</fullName>
    </alternativeName>
</protein>
<evidence type="ECO:0000256" key="7">
    <source>
        <dbReference type="HAMAP-Rule" id="MF_00208"/>
    </source>
</evidence>
<keyword evidence="4 7" id="KW-0573">Peptidoglycan synthesis</keyword>
<dbReference type="Gene3D" id="3.40.1390.10">
    <property type="entry name" value="MurE/MurF, N-terminal domain"/>
    <property type="match status" value="1"/>
</dbReference>
<comment type="function">
    <text evidence="7">Catalyzes the addition of an amino acid to the nucleotide precursor UDP-N-acetylmuramoyl-L-alanyl-D-glutamate (UMAG) in the biosynthesis of bacterial cell-wall peptidoglycan.</text>
</comment>
<evidence type="ECO:0000256" key="3">
    <source>
        <dbReference type="ARBA" id="ARBA00022960"/>
    </source>
</evidence>
<comment type="PTM">
    <text evidence="7">Carboxylation is probably crucial for Mg(2+) binding and, consequently, for the gamma-phosphate positioning of ATP.</text>
</comment>
<feature type="modified residue" description="N6-carboxylysine" evidence="7">
    <location>
        <position position="262"/>
    </location>
</feature>
<dbReference type="AlphaFoldDB" id="A0AAJ6AKM0"/>
<feature type="binding site" evidence="7">
    <location>
        <position position="230"/>
    </location>
    <ligand>
        <name>UDP-N-acetyl-alpha-D-muramoyl-L-alanyl-D-glutamate</name>
        <dbReference type="ChEBI" id="CHEBI:83900"/>
    </ligand>
</feature>
<dbReference type="SUPFAM" id="SSF53623">
    <property type="entry name" value="MurD-like peptide ligases, catalytic domain"/>
    <property type="match status" value="1"/>
</dbReference>
<dbReference type="SUPFAM" id="SSF63418">
    <property type="entry name" value="MurE/MurF N-terminal domain"/>
    <property type="match status" value="1"/>
</dbReference>
<organism evidence="13 14">
    <name type="scientific">Auritidibacter ignavus</name>
    <dbReference type="NCBI Taxonomy" id="678932"/>
    <lineage>
        <taxon>Bacteria</taxon>
        <taxon>Bacillati</taxon>
        <taxon>Actinomycetota</taxon>
        <taxon>Actinomycetes</taxon>
        <taxon>Micrococcales</taxon>
        <taxon>Micrococcaceae</taxon>
        <taxon>Auritidibacter</taxon>
    </lineage>
</organism>
<comment type="pathway">
    <text evidence="7 8">Cell wall biogenesis; peptidoglycan biosynthesis.</text>
</comment>
<comment type="similarity">
    <text evidence="1 7">Belongs to the MurCDEF family. MurE subfamily.</text>
</comment>
<feature type="domain" description="Mur ligase central" evidence="12">
    <location>
        <begin position="151"/>
        <end position="380"/>
    </location>
</feature>
<comment type="subcellular location">
    <subcellularLocation>
        <location evidence="7 8">Cytoplasm</location>
    </subcellularLocation>
</comment>
<dbReference type="GO" id="GO:0008360">
    <property type="term" value="P:regulation of cell shape"/>
    <property type="evidence" value="ECO:0007669"/>
    <property type="project" value="UniProtKB-KW"/>
</dbReference>
<dbReference type="Gene3D" id="3.40.1190.10">
    <property type="entry name" value="Mur-like, catalytic domain"/>
    <property type="match status" value="1"/>
</dbReference>
<dbReference type="GO" id="GO:0051301">
    <property type="term" value="P:cell division"/>
    <property type="evidence" value="ECO:0007669"/>
    <property type="project" value="UniProtKB-KW"/>
</dbReference>
<evidence type="ECO:0000256" key="9">
    <source>
        <dbReference type="SAM" id="MobiDB-lite"/>
    </source>
</evidence>
<feature type="region of interest" description="Disordered" evidence="9">
    <location>
        <begin position="37"/>
        <end position="56"/>
    </location>
</feature>
<dbReference type="Gene3D" id="3.90.190.20">
    <property type="entry name" value="Mur ligase, C-terminal domain"/>
    <property type="match status" value="1"/>
</dbReference>
<keyword evidence="6 7" id="KW-0961">Cell wall biogenesis/degradation</keyword>
<dbReference type="PANTHER" id="PTHR23135">
    <property type="entry name" value="MUR LIGASE FAMILY MEMBER"/>
    <property type="match status" value="1"/>
</dbReference>
<dbReference type="HAMAP" id="MF_00208">
    <property type="entry name" value="MurE"/>
    <property type="match status" value="1"/>
</dbReference>
<evidence type="ECO:0000256" key="6">
    <source>
        <dbReference type="ARBA" id="ARBA00023316"/>
    </source>
</evidence>
<evidence type="ECO:0000256" key="4">
    <source>
        <dbReference type="ARBA" id="ARBA00022984"/>
    </source>
</evidence>
<name>A0AAJ6AKM0_9MICC</name>
<dbReference type="EMBL" id="CP122566">
    <property type="protein sequence ID" value="WGH93979.1"/>
    <property type="molecule type" value="Genomic_DNA"/>
</dbReference>
<dbReference type="GO" id="GO:0009252">
    <property type="term" value="P:peptidoglycan biosynthetic process"/>
    <property type="evidence" value="ECO:0007669"/>
    <property type="project" value="UniProtKB-UniRule"/>
</dbReference>
<evidence type="ECO:0000256" key="5">
    <source>
        <dbReference type="ARBA" id="ARBA00023306"/>
    </source>
</evidence>
<dbReference type="GO" id="GO:0000287">
    <property type="term" value="F:magnesium ion binding"/>
    <property type="evidence" value="ECO:0007669"/>
    <property type="project" value="UniProtKB-UniRule"/>
</dbReference>
<feature type="binding site" evidence="7">
    <location>
        <position position="64"/>
    </location>
    <ligand>
        <name>UDP-N-acetyl-alpha-D-muramoyl-L-alanyl-D-glutamate</name>
        <dbReference type="ChEBI" id="CHEBI:83900"/>
    </ligand>
</feature>
<feature type="domain" description="Mur ligase C-terminal" evidence="11">
    <location>
        <begin position="415"/>
        <end position="551"/>
    </location>
</feature>
<dbReference type="GO" id="GO:0071555">
    <property type="term" value="P:cell wall organization"/>
    <property type="evidence" value="ECO:0007669"/>
    <property type="project" value="UniProtKB-KW"/>
</dbReference>
<evidence type="ECO:0000313" key="14">
    <source>
        <dbReference type="Proteomes" id="UP001224674"/>
    </source>
</evidence>
<keyword evidence="3 7" id="KW-0133">Cell shape</keyword>
<keyword evidence="7" id="KW-0067">ATP-binding</keyword>
<dbReference type="InterPro" id="IPR005761">
    <property type="entry name" value="UDP-N-AcMur-Glu-dNH2Pim_ligase"/>
</dbReference>
<feature type="binding site" evidence="7">
    <location>
        <position position="222"/>
    </location>
    <ligand>
        <name>UDP-N-acetyl-alpha-D-muramoyl-L-alanyl-D-glutamate</name>
        <dbReference type="ChEBI" id="CHEBI:83900"/>
    </ligand>
</feature>
<keyword evidence="14" id="KW-1185">Reference proteome</keyword>
<dbReference type="InterPro" id="IPR000713">
    <property type="entry name" value="Mur_ligase_N"/>
</dbReference>
<dbReference type="EC" id="6.3.2.-" evidence="7"/>
<dbReference type="Pfam" id="PF08245">
    <property type="entry name" value="Mur_ligase_M"/>
    <property type="match status" value="1"/>
</dbReference>
<evidence type="ECO:0000259" key="12">
    <source>
        <dbReference type="Pfam" id="PF08245"/>
    </source>
</evidence>
<accession>A0AAJ6AKM0</accession>
<keyword evidence="2 7" id="KW-0132">Cell division</keyword>
<dbReference type="Proteomes" id="UP001224674">
    <property type="component" value="Chromosome"/>
</dbReference>
<proteinExistence type="inferred from homology"/>
<keyword evidence="5 7" id="KW-0131">Cell cycle</keyword>
<dbReference type="GO" id="GO:0005737">
    <property type="term" value="C:cytoplasm"/>
    <property type="evidence" value="ECO:0007669"/>
    <property type="project" value="UniProtKB-SubCell"/>
</dbReference>
<dbReference type="InterPro" id="IPR035911">
    <property type="entry name" value="MurE/MurF_N"/>
</dbReference>
<dbReference type="InterPro" id="IPR036615">
    <property type="entry name" value="Mur_ligase_C_dom_sf"/>
</dbReference>
<dbReference type="Pfam" id="PF01225">
    <property type="entry name" value="Mur_ligase"/>
    <property type="match status" value="1"/>
</dbReference>
<evidence type="ECO:0000259" key="10">
    <source>
        <dbReference type="Pfam" id="PF01225"/>
    </source>
</evidence>
<feature type="domain" description="Mur ligase N-terminal catalytic" evidence="10">
    <location>
        <begin position="56"/>
        <end position="132"/>
    </location>
</feature>
<evidence type="ECO:0000256" key="2">
    <source>
        <dbReference type="ARBA" id="ARBA00022618"/>
    </source>
</evidence>
<evidence type="ECO:0000313" key="13">
    <source>
        <dbReference type="EMBL" id="WGH93979.1"/>
    </source>
</evidence>
<dbReference type="GO" id="GO:0016881">
    <property type="term" value="F:acid-amino acid ligase activity"/>
    <property type="evidence" value="ECO:0007669"/>
    <property type="project" value="UniProtKB-UniRule"/>
</dbReference>
<dbReference type="InterPro" id="IPR004101">
    <property type="entry name" value="Mur_ligase_C"/>
</dbReference>
<feature type="binding site" evidence="7">
    <location>
        <begin position="153"/>
        <end position="159"/>
    </location>
    <ligand>
        <name>ATP</name>
        <dbReference type="ChEBI" id="CHEBI:30616"/>
    </ligand>
</feature>
<dbReference type="SUPFAM" id="SSF53244">
    <property type="entry name" value="MurD-like peptide ligases, peptide-binding domain"/>
    <property type="match status" value="1"/>
</dbReference>
<comment type="cofactor">
    <cofactor evidence="7">
        <name>Mg(2+)</name>
        <dbReference type="ChEBI" id="CHEBI:18420"/>
    </cofactor>
</comment>
<dbReference type="InterPro" id="IPR013221">
    <property type="entry name" value="Mur_ligase_cen"/>
</dbReference>
<feature type="binding site" evidence="7">
    <location>
        <position position="62"/>
    </location>
    <ligand>
        <name>UDP-N-acetyl-alpha-D-muramoyl-L-alanyl-D-glutamate</name>
        <dbReference type="ChEBI" id="CHEBI:83900"/>
    </ligand>
</feature>
<keyword evidence="7 13" id="KW-0436">Ligase</keyword>
<dbReference type="GO" id="GO:0005524">
    <property type="term" value="F:ATP binding"/>
    <property type="evidence" value="ECO:0007669"/>
    <property type="project" value="UniProtKB-UniRule"/>
</dbReference>
<dbReference type="InterPro" id="IPR036565">
    <property type="entry name" value="Mur-like_cat_sf"/>
</dbReference>
<feature type="binding site" evidence="7">
    <location>
        <begin position="195"/>
        <end position="196"/>
    </location>
    <ligand>
        <name>UDP-N-acetyl-alpha-D-muramoyl-L-alanyl-D-glutamate</name>
        <dbReference type="ChEBI" id="CHEBI:83900"/>
    </ligand>
</feature>